<proteinExistence type="predicted"/>
<evidence type="ECO:0000313" key="3">
    <source>
        <dbReference type="Proteomes" id="UP000244727"/>
    </source>
</evidence>
<evidence type="ECO:0000313" key="2">
    <source>
        <dbReference type="EMBL" id="AWB27221.1"/>
    </source>
</evidence>
<name>A0A2R4X0D1_9EURY</name>
<dbReference type="GO" id="GO:0032259">
    <property type="term" value="P:methylation"/>
    <property type="evidence" value="ECO:0007669"/>
    <property type="project" value="UniProtKB-KW"/>
</dbReference>
<dbReference type="InterPro" id="IPR013216">
    <property type="entry name" value="Methyltransf_11"/>
</dbReference>
<dbReference type="PANTHER" id="PTHR43861:SF1">
    <property type="entry name" value="TRANS-ACONITATE 2-METHYLTRANSFERASE"/>
    <property type="match status" value="1"/>
</dbReference>
<gene>
    <name evidence="2" type="ORF">HARCEL1_05650</name>
</gene>
<keyword evidence="2" id="KW-0489">Methyltransferase</keyword>
<dbReference type="CDD" id="cd02440">
    <property type="entry name" value="AdoMet_MTases"/>
    <property type="match status" value="1"/>
</dbReference>
<dbReference type="Proteomes" id="UP000244727">
    <property type="component" value="Chromosome"/>
</dbReference>
<keyword evidence="3" id="KW-1185">Reference proteome</keyword>
<dbReference type="SUPFAM" id="SSF53335">
    <property type="entry name" value="S-adenosyl-L-methionine-dependent methyltransferases"/>
    <property type="match status" value="1"/>
</dbReference>
<accession>A0A2R4X0D1</accession>
<dbReference type="GO" id="GO:0008757">
    <property type="term" value="F:S-adenosylmethionine-dependent methyltransferase activity"/>
    <property type="evidence" value="ECO:0007669"/>
    <property type="project" value="InterPro"/>
</dbReference>
<dbReference type="PANTHER" id="PTHR43861">
    <property type="entry name" value="TRANS-ACONITATE 2-METHYLTRANSFERASE-RELATED"/>
    <property type="match status" value="1"/>
</dbReference>
<reference evidence="2 3" key="1">
    <citation type="submission" date="2018-04" db="EMBL/GenBank/DDBJ databases">
        <title>Halococcoides cellulosivorans gen. nov., sp. nov., an extremely halophilic cellulose-utilizing haloarchaeon from hypersaline lakes.</title>
        <authorList>
            <person name="Sorokin D.Y."/>
            <person name="Toshchakov S.V."/>
            <person name="Samarov N.I."/>
            <person name="Korzhenkov A."/>
            <person name="Kublanov I.V."/>
        </authorList>
    </citation>
    <scope>NUCLEOTIDE SEQUENCE [LARGE SCALE GENOMIC DNA]</scope>
    <source>
        <strain evidence="2 3">HArcel1</strain>
    </source>
</reference>
<keyword evidence="2" id="KW-0808">Transferase</keyword>
<dbReference type="GeneID" id="36511971"/>
<dbReference type="RefSeq" id="WP_108381590.1">
    <property type="nucleotide sequence ID" value="NZ_CP028858.1"/>
</dbReference>
<dbReference type="Pfam" id="PF08241">
    <property type="entry name" value="Methyltransf_11"/>
    <property type="match status" value="1"/>
</dbReference>
<protein>
    <submittedName>
        <fullName evidence="2">SAM-dependent methyltransferase</fullName>
    </submittedName>
</protein>
<dbReference type="Gene3D" id="3.40.50.150">
    <property type="entry name" value="Vaccinia Virus protein VP39"/>
    <property type="match status" value="1"/>
</dbReference>
<dbReference type="InterPro" id="IPR029063">
    <property type="entry name" value="SAM-dependent_MTases_sf"/>
</dbReference>
<dbReference type="AlphaFoldDB" id="A0A2R4X0D1"/>
<dbReference type="KEGG" id="harc:HARCEL1_05650"/>
<organism evidence="2 3">
    <name type="scientific">Halococcoides cellulosivorans</name>
    <dbReference type="NCBI Taxonomy" id="1679096"/>
    <lineage>
        <taxon>Archaea</taxon>
        <taxon>Methanobacteriati</taxon>
        <taxon>Methanobacteriota</taxon>
        <taxon>Stenosarchaea group</taxon>
        <taxon>Halobacteria</taxon>
        <taxon>Halobacteriales</taxon>
        <taxon>Haloarculaceae</taxon>
        <taxon>Halococcoides</taxon>
    </lineage>
</organism>
<dbReference type="EMBL" id="CP028858">
    <property type="protein sequence ID" value="AWB27221.1"/>
    <property type="molecule type" value="Genomic_DNA"/>
</dbReference>
<sequence length="181" mass="19611">MHDDAAERLAAPGQFRYCSAEELHSWLDPRPDWTVADLGSGPGLYTDTIAQSVGRVLAIDRSAAMHAAHRERDPPATVHSVRADHGTLPVADGSLDAAVSLRTFHHGVRDALPGIVAALRPGGRLVVLDWSTSAPDFEAGPPEHERYDVAGIARAMIDAGCRIVRTEQRRETDLVIGERRV</sequence>
<feature type="domain" description="Methyltransferase type 11" evidence="1">
    <location>
        <begin position="37"/>
        <end position="127"/>
    </location>
</feature>
<evidence type="ECO:0000259" key="1">
    <source>
        <dbReference type="Pfam" id="PF08241"/>
    </source>
</evidence>